<proteinExistence type="predicted"/>
<dbReference type="Proteomes" id="UP000812287">
    <property type="component" value="Unassembled WGS sequence"/>
</dbReference>
<organism evidence="1 2">
    <name type="scientific">Guyanagaster necrorhizus</name>
    <dbReference type="NCBI Taxonomy" id="856835"/>
    <lineage>
        <taxon>Eukaryota</taxon>
        <taxon>Fungi</taxon>
        <taxon>Dikarya</taxon>
        <taxon>Basidiomycota</taxon>
        <taxon>Agaricomycotina</taxon>
        <taxon>Agaricomycetes</taxon>
        <taxon>Agaricomycetidae</taxon>
        <taxon>Agaricales</taxon>
        <taxon>Marasmiineae</taxon>
        <taxon>Physalacriaceae</taxon>
        <taxon>Guyanagaster</taxon>
    </lineage>
</organism>
<dbReference type="AlphaFoldDB" id="A0A9P7VTV0"/>
<accession>A0A9P7VTV0</accession>
<comment type="caution">
    <text evidence="1">The sequence shown here is derived from an EMBL/GenBank/DDBJ whole genome shotgun (WGS) entry which is preliminary data.</text>
</comment>
<dbReference type="GeneID" id="66099478"/>
<evidence type="ECO:0000313" key="2">
    <source>
        <dbReference type="Proteomes" id="UP000812287"/>
    </source>
</evidence>
<keyword evidence="2" id="KW-1185">Reference proteome</keyword>
<dbReference type="RefSeq" id="XP_043040105.1">
    <property type="nucleotide sequence ID" value="XM_043177191.1"/>
</dbReference>
<name>A0A9P7VTV0_9AGAR</name>
<protein>
    <submittedName>
        <fullName evidence="1">Uncharacterized protein</fullName>
    </submittedName>
</protein>
<reference evidence="1" key="1">
    <citation type="submission" date="2020-11" db="EMBL/GenBank/DDBJ databases">
        <title>Adaptations for nitrogen fixation in a non-lichenized fungal sporocarp promotes dispersal by wood-feeding termites.</title>
        <authorList>
            <consortium name="DOE Joint Genome Institute"/>
            <person name="Koch R.A."/>
            <person name="Yoon G."/>
            <person name="Arayal U."/>
            <person name="Lail K."/>
            <person name="Amirebrahimi M."/>
            <person name="Labutti K."/>
            <person name="Lipzen A."/>
            <person name="Riley R."/>
            <person name="Barry K."/>
            <person name="Henrissat B."/>
            <person name="Grigoriev I.V."/>
            <person name="Herr J.R."/>
            <person name="Aime M.C."/>
        </authorList>
    </citation>
    <scope>NUCLEOTIDE SEQUENCE</scope>
    <source>
        <strain evidence="1">MCA 3950</strain>
    </source>
</reference>
<gene>
    <name evidence="1" type="ORF">BT62DRAFT_1005892</name>
</gene>
<dbReference type="EMBL" id="MU250534">
    <property type="protein sequence ID" value="KAG7446605.1"/>
    <property type="molecule type" value="Genomic_DNA"/>
</dbReference>
<evidence type="ECO:0000313" key="1">
    <source>
        <dbReference type="EMBL" id="KAG7446605.1"/>
    </source>
</evidence>
<sequence length="103" mass="11683">MSSSRYFPSKVRIYATFDTGCYVSLLSCIMHLISLEDATAVPCRFLSWRYVHPRFQDSQALGSLTESSHAKSTRRVRYVALRILALEILSGNRPAEQDKNPEA</sequence>